<gene>
    <name evidence="5" type="ORF">C2E21_7245</name>
</gene>
<keyword evidence="6" id="KW-1185">Reference proteome</keyword>
<feature type="domain" description="Ketoreductase" evidence="4">
    <location>
        <begin position="3"/>
        <end position="188"/>
    </location>
</feature>
<dbReference type="AlphaFoldDB" id="A0A2P6THU1"/>
<dbReference type="PRINTS" id="PR00081">
    <property type="entry name" value="GDHRDH"/>
</dbReference>
<dbReference type="PRINTS" id="PR00080">
    <property type="entry name" value="SDRFAMILY"/>
</dbReference>
<evidence type="ECO:0000259" key="4">
    <source>
        <dbReference type="SMART" id="SM00822"/>
    </source>
</evidence>
<keyword evidence="2" id="KW-0560">Oxidoreductase</keyword>
<protein>
    <submittedName>
        <fullName evidence="5">Short-chain dehydrogenase reductase</fullName>
    </submittedName>
</protein>
<dbReference type="PROSITE" id="PS00061">
    <property type="entry name" value="ADH_SHORT"/>
    <property type="match status" value="1"/>
</dbReference>
<dbReference type="InterPro" id="IPR057326">
    <property type="entry name" value="KR_dom"/>
</dbReference>
<dbReference type="EMBL" id="LHPG02000015">
    <property type="protein sequence ID" value="PRW33864.1"/>
    <property type="molecule type" value="Genomic_DNA"/>
</dbReference>
<dbReference type="InterPro" id="IPR002347">
    <property type="entry name" value="SDR_fam"/>
</dbReference>
<dbReference type="GO" id="GO:0016491">
    <property type="term" value="F:oxidoreductase activity"/>
    <property type="evidence" value="ECO:0007669"/>
    <property type="project" value="UniProtKB-KW"/>
</dbReference>
<name>A0A2P6THU1_CHLSO</name>
<comment type="caution">
    <text evidence="5">The sequence shown here is derived from an EMBL/GenBank/DDBJ whole genome shotgun (WGS) entry which is preliminary data.</text>
</comment>
<dbReference type="PANTHER" id="PTHR44169:SF6">
    <property type="entry name" value="NADPH-DEPENDENT 1-ACYLDIHYDROXYACETONE PHOSPHATE REDUCTASE"/>
    <property type="match status" value="1"/>
</dbReference>
<proteinExistence type="inferred from homology"/>
<sequence>MPQVVLITGCSSGLGRALASRLAAEREADGSRSYTVYASARNAATLKGLEVEGVKPLALDVTRQRSVEEAVKRVVKEAGSIDVLVNNAGLSRAGPLVEQPLSEIEDILQTNVLGVVRVTQEVAPHMMRQRGGLIVMIGSVTAHMATPFAGAYSASKAALLGLTDSLRLELQPFGVQVSYVTAGSIKSALADNSLGAIDLQRYRRPGSLYGPLANTIEARARMSQTDPNVQPAEDVADQVAAVINASALGRSAPGSVVLGAFSRAYQALFQALCPAAGRRVAPAAGADSSSAAPVWQPRPPPNWFLAGGAARYYFLLGVAQKLLPGGWPTNPAMAKRFGLDQPLAA</sequence>
<dbReference type="CDD" id="cd05374">
    <property type="entry name" value="17beta-HSD-like_SDR_c"/>
    <property type="match status" value="1"/>
</dbReference>
<evidence type="ECO:0000313" key="5">
    <source>
        <dbReference type="EMBL" id="PRW33864.1"/>
    </source>
</evidence>
<organism evidence="5 6">
    <name type="scientific">Chlorella sorokiniana</name>
    <name type="common">Freshwater green alga</name>
    <dbReference type="NCBI Taxonomy" id="3076"/>
    <lineage>
        <taxon>Eukaryota</taxon>
        <taxon>Viridiplantae</taxon>
        <taxon>Chlorophyta</taxon>
        <taxon>core chlorophytes</taxon>
        <taxon>Trebouxiophyceae</taxon>
        <taxon>Chlorellales</taxon>
        <taxon>Chlorellaceae</taxon>
        <taxon>Chlorella clade</taxon>
        <taxon>Chlorella</taxon>
    </lineage>
</organism>
<comment type="similarity">
    <text evidence="1 3">Belongs to the short-chain dehydrogenases/reductases (SDR) family.</text>
</comment>
<dbReference type="SMART" id="SM00822">
    <property type="entry name" value="PKS_KR"/>
    <property type="match status" value="1"/>
</dbReference>
<dbReference type="Proteomes" id="UP000239899">
    <property type="component" value="Unassembled WGS sequence"/>
</dbReference>
<evidence type="ECO:0000256" key="2">
    <source>
        <dbReference type="ARBA" id="ARBA00023002"/>
    </source>
</evidence>
<dbReference type="Gene3D" id="3.40.50.720">
    <property type="entry name" value="NAD(P)-binding Rossmann-like Domain"/>
    <property type="match status" value="1"/>
</dbReference>
<evidence type="ECO:0000313" key="6">
    <source>
        <dbReference type="Proteomes" id="UP000239899"/>
    </source>
</evidence>
<accession>A0A2P6THU1</accession>
<reference evidence="5 6" key="1">
    <citation type="journal article" date="2018" name="Plant J.">
        <title>Genome sequences of Chlorella sorokiniana UTEX 1602 and Micractinium conductrix SAG 241.80: implications to maltose excretion by a green alga.</title>
        <authorList>
            <person name="Arriola M.B."/>
            <person name="Velmurugan N."/>
            <person name="Zhang Y."/>
            <person name="Plunkett M.H."/>
            <person name="Hondzo H."/>
            <person name="Barney B.M."/>
        </authorList>
    </citation>
    <scope>NUCLEOTIDE SEQUENCE [LARGE SCALE GENOMIC DNA]</scope>
    <source>
        <strain evidence="6">UTEX 1602</strain>
    </source>
</reference>
<dbReference type="InterPro" id="IPR020904">
    <property type="entry name" value="Sc_DH/Rdtase_CS"/>
</dbReference>
<dbReference type="SUPFAM" id="SSF51735">
    <property type="entry name" value="NAD(P)-binding Rossmann-fold domains"/>
    <property type="match status" value="1"/>
</dbReference>
<evidence type="ECO:0000256" key="1">
    <source>
        <dbReference type="ARBA" id="ARBA00006484"/>
    </source>
</evidence>
<dbReference type="PANTHER" id="PTHR44169">
    <property type="entry name" value="NADPH-DEPENDENT 1-ACYLDIHYDROXYACETONE PHOSPHATE REDUCTASE"/>
    <property type="match status" value="1"/>
</dbReference>
<dbReference type="OrthoDB" id="2102561at2759"/>
<evidence type="ECO:0000256" key="3">
    <source>
        <dbReference type="RuleBase" id="RU000363"/>
    </source>
</evidence>
<dbReference type="STRING" id="3076.A0A2P6THU1"/>
<dbReference type="InterPro" id="IPR036291">
    <property type="entry name" value="NAD(P)-bd_dom_sf"/>
</dbReference>
<dbReference type="GO" id="GO:0005783">
    <property type="term" value="C:endoplasmic reticulum"/>
    <property type="evidence" value="ECO:0007669"/>
    <property type="project" value="TreeGrafter"/>
</dbReference>
<dbReference type="Pfam" id="PF00106">
    <property type="entry name" value="adh_short"/>
    <property type="match status" value="1"/>
</dbReference>